<sequence>MMPQNAMGIRLLGNGRKVRIGRRYDGRSVAASTNDVDQPSGVCSDATRKWMIFVRHQDDAVRRLRYHGSRTPNAARLAFSR</sequence>
<dbReference type="EMBL" id="FNEE01000001">
    <property type="protein sequence ID" value="SDI12872.1"/>
    <property type="molecule type" value="Genomic_DNA"/>
</dbReference>
<keyword evidence="2" id="KW-1185">Reference proteome</keyword>
<proteinExistence type="predicted"/>
<reference evidence="2" key="1">
    <citation type="submission" date="2016-10" db="EMBL/GenBank/DDBJ databases">
        <authorList>
            <person name="Varghese N."/>
            <person name="Submissions S."/>
        </authorList>
    </citation>
    <scope>NUCLEOTIDE SEQUENCE [LARGE SCALE GENOMIC DNA]</scope>
    <source>
        <strain evidence="2">CGMCC 1.11022</strain>
    </source>
</reference>
<name>A0A1G8I237_9HYPH</name>
<evidence type="ECO:0000313" key="1">
    <source>
        <dbReference type="EMBL" id="SDI12872.1"/>
    </source>
</evidence>
<accession>A0A1G8I237</accession>
<dbReference type="Proteomes" id="UP000198894">
    <property type="component" value="Unassembled WGS sequence"/>
</dbReference>
<dbReference type="AlphaFoldDB" id="A0A1G8I237"/>
<gene>
    <name evidence="1" type="ORF">SAMN05428953_101235</name>
</gene>
<protein>
    <submittedName>
        <fullName evidence="1">Uncharacterized protein</fullName>
    </submittedName>
</protein>
<organism evidence="1 2">
    <name type="scientific">Mesorhizobium muleiense</name>
    <dbReference type="NCBI Taxonomy" id="1004279"/>
    <lineage>
        <taxon>Bacteria</taxon>
        <taxon>Pseudomonadati</taxon>
        <taxon>Pseudomonadota</taxon>
        <taxon>Alphaproteobacteria</taxon>
        <taxon>Hyphomicrobiales</taxon>
        <taxon>Phyllobacteriaceae</taxon>
        <taxon>Mesorhizobium</taxon>
    </lineage>
</organism>
<evidence type="ECO:0000313" key="2">
    <source>
        <dbReference type="Proteomes" id="UP000198894"/>
    </source>
</evidence>